<proteinExistence type="predicted"/>
<organism evidence="2 3">
    <name type="scientific">Protopolystoma xenopodis</name>
    <dbReference type="NCBI Taxonomy" id="117903"/>
    <lineage>
        <taxon>Eukaryota</taxon>
        <taxon>Metazoa</taxon>
        <taxon>Spiralia</taxon>
        <taxon>Lophotrochozoa</taxon>
        <taxon>Platyhelminthes</taxon>
        <taxon>Monogenea</taxon>
        <taxon>Polyopisthocotylea</taxon>
        <taxon>Polystomatidea</taxon>
        <taxon>Polystomatidae</taxon>
        <taxon>Protopolystoma</taxon>
    </lineage>
</organism>
<name>A0A3S5CKS5_9PLAT</name>
<keyword evidence="3" id="KW-1185">Reference proteome</keyword>
<dbReference type="Proteomes" id="UP000784294">
    <property type="component" value="Unassembled WGS sequence"/>
</dbReference>
<dbReference type="EMBL" id="CAAALY010028776">
    <property type="protein sequence ID" value="VEL16523.1"/>
    <property type="molecule type" value="Genomic_DNA"/>
</dbReference>
<dbReference type="AlphaFoldDB" id="A0A3S5CKS5"/>
<evidence type="ECO:0000313" key="3">
    <source>
        <dbReference type="Proteomes" id="UP000784294"/>
    </source>
</evidence>
<gene>
    <name evidence="2" type="ORF">PXEA_LOCUS9963</name>
</gene>
<evidence type="ECO:0000256" key="1">
    <source>
        <dbReference type="SAM" id="MobiDB-lite"/>
    </source>
</evidence>
<feature type="non-terminal residue" evidence="2">
    <location>
        <position position="1"/>
    </location>
</feature>
<feature type="compositionally biased region" description="Basic and acidic residues" evidence="1">
    <location>
        <begin position="167"/>
        <end position="179"/>
    </location>
</feature>
<reference evidence="2" key="1">
    <citation type="submission" date="2018-11" db="EMBL/GenBank/DDBJ databases">
        <authorList>
            <consortium name="Pathogen Informatics"/>
        </authorList>
    </citation>
    <scope>NUCLEOTIDE SEQUENCE</scope>
</reference>
<feature type="region of interest" description="Disordered" evidence="1">
    <location>
        <begin position="224"/>
        <end position="243"/>
    </location>
</feature>
<feature type="region of interest" description="Disordered" evidence="1">
    <location>
        <begin position="167"/>
        <end position="201"/>
    </location>
</feature>
<protein>
    <submittedName>
        <fullName evidence="2">Uncharacterized protein</fullName>
    </submittedName>
</protein>
<comment type="caution">
    <text evidence="2">The sequence shown here is derived from an EMBL/GenBank/DDBJ whole genome shotgun (WGS) entry which is preliminary data.</text>
</comment>
<sequence length="285" mass="31950">KQEELSLSPTIHSSEGEVEDEAISHGVIKTATKVLDQNLNRKGEEDGDYYEVEEGEIHTLEGSSSTESSHCKVLVDLNLSENHNIRAKLAPQHAVVQVTQKPGPWNADKDQNRKYASSLAIVKKRGTIPITLLPTPLKTLTYSNFGKPEQDGYKMLDRKILEAEKRAVEEATHEDKERGGEEDELDNGGDGTDHGIWKPTNDGQLRRVVKLKRPLRHAIFLGPKSAKQSRLRQTSYHTKPKVTHTFPSTSLSNLDNRIKDYSGVLESKDSQDNIALRQVSHFNQD</sequence>
<feature type="compositionally biased region" description="Polar residues" evidence="1">
    <location>
        <begin position="226"/>
        <end position="237"/>
    </location>
</feature>
<accession>A0A3S5CKS5</accession>
<evidence type="ECO:0000313" key="2">
    <source>
        <dbReference type="EMBL" id="VEL16523.1"/>
    </source>
</evidence>